<dbReference type="SUPFAM" id="SSF51261">
    <property type="entry name" value="Duplicated hybrid motif"/>
    <property type="match status" value="1"/>
</dbReference>
<dbReference type="InterPro" id="IPR036779">
    <property type="entry name" value="LysM_dom_sf"/>
</dbReference>
<dbReference type="PANTHER" id="PTHR21666">
    <property type="entry name" value="PEPTIDASE-RELATED"/>
    <property type="match status" value="1"/>
</dbReference>
<keyword evidence="4" id="KW-1185">Reference proteome</keyword>
<organism evidence="3 4">
    <name type="scientific">Deinococcus roseus</name>
    <dbReference type="NCBI Taxonomy" id="392414"/>
    <lineage>
        <taxon>Bacteria</taxon>
        <taxon>Thermotogati</taxon>
        <taxon>Deinococcota</taxon>
        <taxon>Deinococci</taxon>
        <taxon>Deinococcales</taxon>
        <taxon>Deinococcaceae</taxon>
        <taxon>Deinococcus</taxon>
    </lineage>
</organism>
<gene>
    <name evidence="3" type="ORF">GCM10008938_50190</name>
</gene>
<dbReference type="CDD" id="cd00118">
    <property type="entry name" value="LysM"/>
    <property type="match status" value="1"/>
</dbReference>
<evidence type="ECO:0000313" key="4">
    <source>
        <dbReference type="Proteomes" id="UP000632222"/>
    </source>
</evidence>
<dbReference type="EMBL" id="BMOD01000042">
    <property type="protein sequence ID" value="GGJ58082.1"/>
    <property type="molecule type" value="Genomic_DNA"/>
</dbReference>
<dbReference type="Proteomes" id="UP000632222">
    <property type="component" value="Unassembled WGS sequence"/>
</dbReference>
<name>A0ABQ2DIT8_9DEIO</name>
<dbReference type="Gene3D" id="3.10.350.10">
    <property type="entry name" value="LysM domain"/>
    <property type="match status" value="1"/>
</dbReference>
<dbReference type="Gene3D" id="2.70.70.10">
    <property type="entry name" value="Glucose Permease (Domain IIA)"/>
    <property type="match status" value="1"/>
</dbReference>
<dbReference type="InterPro" id="IPR011055">
    <property type="entry name" value="Dup_hybrid_motif"/>
</dbReference>
<feature type="signal peptide" evidence="1">
    <location>
        <begin position="1"/>
        <end position="20"/>
    </location>
</feature>
<dbReference type="SUPFAM" id="SSF54106">
    <property type="entry name" value="LysM domain"/>
    <property type="match status" value="1"/>
</dbReference>
<accession>A0ABQ2DIT8</accession>
<dbReference type="Pfam" id="PF01551">
    <property type="entry name" value="Peptidase_M23"/>
    <property type="match status" value="1"/>
</dbReference>
<dbReference type="PROSITE" id="PS51782">
    <property type="entry name" value="LYSM"/>
    <property type="match status" value="1"/>
</dbReference>
<feature type="domain" description="LysM" evidence="2">
    <location>
        <begin position="21"/>
        <end position="64"/>
    </location>
</feature>
<dbReference type="Pfam" id="PF01476">
    <property type="entry name" value="LysM"/>
    <property type="match status" value="1"/>
</dbReference>
<dbReference type="CDD" id="cd12797">
    <property type="entry name" value="M23_peptidase"/>
    <property type="match status" value="1"/>
</dbReference>
<evidence type="ECO:0000259" key="2">
    <source>
        <dbReference type="PROSITE" id="PS51782"/>
    </source>
</evidence>
<proteinExistence type="predicted"/>
<evidence type="ECO:0000313" key="3">
    <source>
        <dbReference type="EMBL" id="GGJ58082.1"/>
    </source>
</evidence>
<feature type="chain" id="PRO_5046692807" evidence="1">
    <location>
        <begin position="21"/>
        <end position="342"/>
    </location>
</feature>
<dbReference type="RefSeq" id="WP_189008915.1">
    <property type="nucleotide sequence ID" value="NZ_BMOD01000042.1"/>
</dbReference>
<dbReference type="InterPro" id="IPR050570">
    <property type="entry name" value="Cell_wall_metabolism_enzyme"/>
</dbReference>
<evidence type="ECO:0000256" key="1">
    <source>
        <dbReference type="SAM" id="SignalP"/>
    </source>
</evidence>
<sequence length="342" mass="37338">MKFQIKTLLITLSLLGLAQAGDYTVKSGDTLSRIAQQFGITVQDLKSANNLTSDIIRIGQVLDIPGLSDTETIEVGKLSVTLPKKVWDGQAFSVRLRGEDADKAIVRFLSEVSEDVREPAEYLKSVAIKDREAIVLGRVVLGNVGKTIQIEIAHGEKVNTLEIPVTVKQATVRPLNLSPEVAAKLNPTNQSIEDKVLNKVYAMRTPQQWTKAFQDPGVKAVSAGFGTKRIYKPGEPVKYHYGSDFPAKTGTPVYAVNDGTVVVAAKYEIRGNLVVIDHGLGVQSLYFHQSKLLVKVGDTVQKGQKIGEVGTTGLSTGPHLHWEMRVRGEATNPQEWVGKIYP</sequence>
<dbReference type="InterPro" id="IPR016047">
    <property type="entry name" value="M23ase_b-sheet_dom"/>
</dbReference>
<dbReference type="PANTHER" id="PTHR21666:SF287">
    <property type="entry name" value="CYTOPLASMIC MEMBRANE PROTEIN"/>
    <property type="match status" value="1"/>
</dbReference>
<dbReference type="InterPro" id="IPR018392">
    <property type="entry name" value="LysM"/>
</dbReference>
<dbReference type="SMART" id="SM00257">
    <property type="entry name" value="LysM"/>
    <property type="match status" value="1"/>
</dbReference>
<keyword evidence="1" id="KW-0732">Signal</keyword>
<protein>
    <submittedName>
        <fullName evidence="3">Peptidase M23</fullName>
    </submittedName>
</protein>
<reference evidence="4" key="1">
    <citation type="journal article" date="2019" name="Int. J. Syst. Evol. Microbiol.">
        <title>The Global Catalogue of Microorganisms (GCM) 10K type strain sequencing project: providing services to taxonomists for standard genome sequencing and annotation.</title>
        <authorList>
            <consortium name="The Broad Institute Genomics Platform"/>
            <consortium name="The Broad Institute Genome Sequencing Center for Infectious Disease"/>
            <person name="Wu L."/>
            <person name="Ma J."/>
        </authorList>
    </citation>
    <scope>NUCLEOTIDE SEQUENCE [LARGE SCALE GENOMIC DNA]</scope>
    <source>
        <strain evidence="4">JCM 14370</strain>
    </source>
</reference>
<comment type="caution">
    <text evidence="3">The sequence shown here is derived from an EMBL/GenBank/DDBJ whole genome shotgun (WGS) entry which is preliminary data.</text>
</comment>